<dbReference type="AlphaFoldDB" id="A0A067KIT4"/>
<reference evidence="2 3" key="1">
    <citation type="journal article" date="2014" name="PLoS ONE">
        <title>Global Analysis of Gene Expression Profiles in Physic Nut (Jatropha curcas L.) Seedlings Exposed to Salt Stress.</title>
        <authorList>
            <person name="Zhang L."/>
            <person name="Zhang C."/>
            <person name="Wu P."/>
            <person name="Chen Y."/>
            <person name="Li M."/>
            <person name="Jiang H."/>
            <person name="Wu G."/>
        </authorList>
    </citation>
    <scope>NUCLEOTIDE SEQUENCE [LARGE SCALE GENOMIC DNA]</scope>
    <source>
        <strain evidence="3">cv. GZQX0401</strain>
        <tissue evidence="2">Young leaves</tissue>
    </source>
</reference>
<feature type="coiled-coil region" evidence="1">
    <location>
        <begin position="439"/>
        <end position="543"/>
    </location>
</feature>
<dbReference type="PANTHER" id="PTHR33883">
    <property type="entry name" value="WPP DOMAIN-ASSOCIATED PROTEIN"/>
    <property type="match status" value="1"/>
</dbReference>
<evidence type="ECO:0008006" key="4">
    <source>
        <dbReference type="Google" id="ProtNLM"/>
    </source>
</evidence>
<evidence type="ECO:0000256" key="1">
    <source>
        <dbReference type="SAM" id="Coils"/>
    </source>
</evidence>
<sequence>MDKLIDMDGAFDGLRKPLEPIYSQTEDMVFLSKSLLLDWQQEREFQTEIEEMVIKNCLQSLQEEFEQRLWDQNAQSYGIESTNQLEKIKEISKLLWDLDIISKSLSAPESGHLISHGSLEHRKVSGSHAKVPSLWEGNGKHDESVIVVPENLDHSQLKHLSKDELFNHLKAEMTKMKRHYELKEHEMTEDYFSLKREYLKLKERPSALPVVKDKEFDTWRKKISEIILKLDGILMENEKLPSFSNNGDCLDNLKDRLESLCSENHQLKDLLMDKEKEIKCLSSQVSAAAEKIAEQSLAEENLLRMCNDLKCAMEDAEIEASISEDLYKFLLKEVVDQMQGFNQELDMEYEIIQGIYKIIFEEAVYNAEHTGTLEIEDSVIESIIAQGICEVIFKESFKEAEEKVGALNMKYLNEIEVRLSLEMQALEKEKFLRLNIAEKEKAEQEVLLLREMVDNKTNLVQEAMEALAKDEETFALASQELDKLRVQRTEQQILIANYDKELQAVKGDLLRAREKVEMDKEVIFELREQVETVTKKLGEVNEEKTMLLSISQKHQNSLSSVEAREREQRKQIKSTIVLVQGLSEAVTNFECRATEYIKINSLRLEELCSQLNSLIQKANALKREEFLYKQRLERRCSDLQKAEAEVDLLGDKVDTLLSLLEKIYIALDHYSPILKHYPGVRCFYSVDYTTELLRACAFFCSYN</sequence>
<evidence type="ECO:0000313" key="3">
    <source>
        <dbReference type="Proteomes" id="UP000027138"/>
    </source>
</evidence>
<name>A0A067KIT4_JATCU</name>
<dbReference type="EMBL" id="KK914502">
    <property type="protein sequence ID" value="KDP34928.1"/>
    <property type="molecule type" value="Genomic_DNA"/>
</dbReference>
<protein>
    <recommendedName>
        <fullName evidence="4">WPP domain-associated protein</fullName>
    </recommendedName>
</protein>
<dbReference type="STRING" id="180498.A0A067KIT4"/>
<gene>
    <name evidence="2" type="ORF">JCGZ_09216</name>
</gene>
<keyword evidence="3" id="KW-1185">Reference proteome</keyword>
<dbReference type="OrthoDB" id="619142at2759"/>
<dbReference type="Proteomes" id="UP000027138">
    <property type="component" value="Unassembled WGS sequence"/>
</dbReference>
<keyword evidence="1" id="KW-0175">Coiled coil</keyword>
<proteinExistence type="predicted"/>
<evidence type="ECO:0000313" key="2">
    <source>
        <dbReference type="EMBL" id="KDP34928.1"/>
    </source>
</evidence>
<organism evidence="2 3">
    <name type="scientific">Jatropha curcas</name>
    <name type="common">Barbados nut</name>
    <dbReference type="NCBI Taxonomy" id="180498"/>
    <lineage>
        <taxon>Eukaryota</taxon>
        <taxon>Viridiplantae</taxon>
        <taxon>Streptophyta</taxon>
        <taxon>Embryophyta</taxon>
        <taxon>Tracheophyta</taxon>
        <taxon>Spermatophyta</taxon>
        <taxon>Magnoliopsida</taxon>
        <taxon>eudicotyledons</taxon>
        <taxon>Gunneridae</taxon>
        <taxon>Pentapetalae</taxon>
        <taxon>rosids</taxon>
        <taxon>fabids</taxon>
        <taxon>Malpighiales</taxon>
        <taxon>Euphorbiaceae</taxon>
        <taxon>Crotonoideae</taxon>
        <taxon>Jatropheae</taxon>
        <taxon>Jatropha</taxon>
    </lineage>
</organism>
<accession>A0A067KIT4</accession>
<feature type="coiled-coil region" evidence="1">
    <location>
        <begin position="250"/>
        <end position="319"/>
    </location>
</feature>
<dbReference type="InterPro" id="IPR037490">
    <property type="entry name" value="WAP"/>
</dbReference>
<dbReference type="PANTHER" id="PTHR33883:SF10">
    <property type="entry name" value="WPP DOMAIN-ASSOCIATED PROTEIN"/>
    <property type="match status" value="1"/>
</dbReference>